<gene>
    <name evidence="6" type="ORF">NPIL_257891</name>
</gene>
<evidence type="ECO:0000256" key="3">
    <source>
        <dbReference type="PROSITE-ProRule" id="PRU00175"/>
    </source>
</evidence>
<dbReference type="PANTHER" id="PTHR12109:SF5">
    <property type="entry name" value="RING-TYPE DOMAIN-CONTAINING PROTEIN"/>
    <property type="match status" value="1"/>
</dbReference>
<proteinExistence type="predicted"/>
<dbReference type="InterPro" id="IPR047126">
    <property type="entry name" value="RNF141-like"/>
</dbReference>
<dbReference type="OrthoDB" id="1935339at2759"/>
<dbReference type="Proteomes" id="UP000887013">
    <property type="component" value="Unassembled WGS sequence"/>
</dbReference>
<dbReference type="AlphaFoldDB" id="A0A8X6NRJ0"/>
<dbReference type="InterPro" id="IPR013083">
    <property type="entry name" value="Znf_RING/FYVE/PHD"/>
</dbReference>
<dbReference type="SUPFAM" id="SSF57850">
    <property type="entry name" value="RING/U-box"/>
    <property type="match status" value="1"/>
</dbReference>
<evidence type="ECO:0000256" key="1">
    <source>
        <dbReference type="ARBA" id="ARBA00022771"/>
    </source>
</evidence>
<keyword evidence="1 3" id="KW-0479">Metal-binding</keyword>
<evidence type="ECO:0000256" key="2">
    <source>
        <dbReference type="ARBA" id="ARBA00022833"/>
    </source>
</evidence>
<sequence length="122" mass="14427">MMEKCVVCFEVLDSKTFELNCQHSFHMNCIKTWLRTGHSNCPYCRTEIDKEKKKLLGFDGEEWHSFKIDWSDEEESEEESEDSGSGEPELFCSNCERYLPCYGCIFRNLILPWDNEQVLNHV</sequence>
<evidence type="ECO:0000259" key="5">
    <source>
        <dbReference type="PROSITE" id="PS50089"/>
    </source>
</evidence>
<dbReference type="PROSITE" id="PS50089">
    <property type="entry name" value="ZF_RING_2"/>
    <property type="match status" value="1"/>
</dbReference>
<keyword evidence="7" id="KW-1185">Reference proteome</keyword>
<name>A0A8X6NRJ0_NEPPI</name>
<evidence type="ECO:0000313" key="6">
    <source>
        <dbReference type="EMBL" id="GFT30767.1"/>
    </source>
</evidence>
<dbReference type="InterPro" id="IPR001841">
    <property type="entry name" value="Znf_RING"/>
</dbReference>
<dbReference type="Gene3D" id="3.30.40.10">
    <property type="entry name" value="Zinc/RING finger domain, C3HC4 (zinc finger)"/>
    <property type="match status" value="1"/>
</dbReference>
<comment type="caution">
    <text evidence="6">The sequence shown here is derived from an EMBL/GenBank/DDBJ whole genome shotgun (WGS) entry which is preliminary data.</text>
</comment>
<keyword evidence="1 3" id="KW-0863">Zinc-finger</keyword>
<keyword evidence="2" id="KW-0862">Zinc</keyword>
<organism evidence="6 7">
    <name type="scientific">Nephila pilipes</name>
    <name type="common">Giant wood spider</name>
    <name type="synonym">Nephila maculata</name>
    <dbReference type="NCBI Taxonomy" id="299642"/>
    <lineage>
        <taxon>Eukaryota</taxon>
        <taxon>Metazoa</taxon>
        <taxon>Ecdysozoa</taxon>
        <taxon>Arthropoda</taxon>
        <taxon>Chelicerata</taxon>
        <taxon>Arachnida</taxon>
        <taxon>Araneae</taxon>
        <taxon>Araneomorphae</taxon>
        <taxon>Entelegynae</taxon>
        <taxon>Araneoidea</taxon>
        <taxon>Nephilidae</taxon>
        <taxon>Nephila</taxon>
    </lineage>
</organism>
<dbReference type="Pfam" id="PF13639">
    <property type="entry name" value="zf-RING_2"/>
    <property type="match status" value="1"/>
</dbReference>
<accession>A0A8X6NRJ0</accession>
<feature type="compositionally biased region" description="Acidic residues" evidence="4">
    <location>
        <begin position="71"/>
        <end position="84"/>
    </location>
</feature>
<reference evidence="6" key="1">
    <citation type="submission" date="2020-08" db="EMBL/GenBank/DDBJ databases">
        <title>Multicomponent nature underlies the extraordinary mechanical properties of spider dragline silk.</title>
        <authorList>
            <person name="Kono N."/>
            <person name="Nakamura H."/>
            <person name="Mori M."/>
            <person name="Yoshida Y."/>
            <person name="Ohtoshi R."/>
            <person name="Malay A.D."/>
            <person name="Moran D.A.P."/>
            <person name="Tomita M."/>
            <person name="Numata K."/>
            <person name="Arakawa K."/>
        </authorList>
    </citation>
    <scope>NUCLEOTIDE SEQUENCE</scope>
</reference>
<evidence type="ECO:0000256" key="4">
    <source>
        <dbReference type="SAM" id="MobiDB-lite"/>
    </source>
</evidence>
<feature type="region of interest" description="Disordered" evidence="4">
    <location>
        <begin position="69"/>
        <end position="90"/>
    </location>
</feature>
<dbReference type="PANTHER" id="PTHR12109">
    <property type="entry name" value="RING FINGER PROTEIN 141-RELATED"/>
    <property type="match status" value="1"/>
</dbReference>
<dbReference type="GO" id="GO:0008270">
    <property type="term" value="F:zinc ion binding"/>
    <property type="evidence" value="ECO:0007669"/>
    <property type="project" value="UniProtKB-KW"/>
</dbReference>
<dbReference type="SMART" id="SM00184">
    <property type="entry name" value="RING"/>
    <property type="match status" value="1"/>
</dbReference>
<feature type="domain" description="RING-type" evidence="5">
    <location>
        <begin position="5"/>
        <end position="45"/>
    </location>
</feature>
<protein>
    <recommendedName>
        <fullName evidence="5">RING-type domain-containing protein</fullName>
    </recommendedName>
</protein>
<evidence type="ECO:0000313" key="7">
    <source>
        <dbReference type="Proteomes" id="UP000887013"/>
    </source>
</evidence>
<dbReference type="EMBL" id="BMAW01012855">
    <property type="protein sequence ID" value="GFT30767.1"/>
    <property type="molecule type" value="Genomic_DNA"/>
</dbReference>